<accession>A0ABR3LDE7</accession>
<dbReference type="PANTHER" id="PTHR22955:SF67">
    <property type="entry name" value="ASPARTIC PUTATIVE DOMAIN-CONTAINING PROTEIN-RELATED"/>
    <property type="match status" value="1"/>
</dbReference>
<dbReference type="InterPro" id="IPR008042">
    <property type="entry name" value="Retrotrans_Pao"/>
</dbReference>
<evidence type="ECO:0000313" key="2">
    <source>
        <dbReference type="Proteomes" id="UP001558613"/>
    </source>
</evidence>
<keyword evidence="2" id="KW-1185">Reference proteome</keyword>
<protein>
    <submittedName>
        <fullName evidence="1">Uncharacterized protein</fullName>
    </submittedName>
</protein>
<organism evidence="1 2">
    <name type="scientific">Cirrhinus molitorella</name>
    <name type="common">mud carp</name>
    <dbReference type="NCBI Taxonomy" id="172907"/>
    <lineage>
        <taxon>Eukaryota</taxon>
        <taxon>Metazoa</taxon>
        <taxon>Chordata</taxon>
        <taxon>Craniata</taxon>
        <taxon>Vertebrata</taxon>
        <taxon>Euteleostomi</taxon>
        <taxon>Actinopterygii</taxon>
        <taxon>Neopterygii</taxon>
        <taxon>Teleostei</taxon>
        <taxon>Ostariophysi</taxon>
        <taxon>Cypriniformes</taxon>
        <taxon>Cyprinidae</taxon>
        <taxon>Labeoninae</taxon>
        <taxon>Labeonini</taxon>
        <taxon>Cirrhinus</taxon>
    </lineage>
</organism>
<gene>
    <name evidence="1" type="ORF">QQF64_018707</name>
</gene>
<proteinExistence type="predicted"/>
<evidence type="ECO:0000313" key="1">
    <source>
        <dbReference type="EMBL" id="KAL1250911.1"/>
    </source>
</evidence>
<dbReference type="PANTHER" id="PTHR22955">
    <property type="entry name" value="RETROTRANSPOSON"/>
    <property type="match status" value="1"/>
</dbReference>
<name>A0ABR3LDE7_9TELE</name>
<reference evidence="1 2" key="1">
    <citation type="submission" date="2023-09" db="EMBL/GenBank/DDBJ databases">
        <authorList>
            <person name="Wang M."/>
        </authorList>
    </citation>
    <scope>NUCLEOTIDE SEQUENCE [LARGE SCALE GENOMIC DNA]</scope>
    <source>
        <strain evidence="1">GT-2023</strain>
        <tissue evidence="1">Liver</tissue>
    </source>
</reference>
<dbReference type="Pfam" id="PF05380">
    <property type="entry name" value="Peptidase_A17"/>
    <property type="match status" value="1"/>
</dbReference>
<sequence>MQKRRNDSAEKQEEDLTPKAVVLPNQLKDEDNKALGLGYTVEDDKFHVMVRINFSKRKKKMRLGQDLLLGQVRVQTPDPLTRRELLSQVSGLYDPIGLTTPIKQRGAILLSKVKFARALTPTGVSSEPNAITFSDGSGHAYGVVLYLWWPCNQGSIVRLVESKAKLTPLDHKGEVVKAELCGAVFAACLKKYFEQHGRIQVKHWYNFIDSQTVLGAIQQESYGFQTFFANRIGEIQGSTRLQDWWWVPGPLNIADIITRGAGPKDLEEDSEWQQGPRFLNLPVNEWPFKSAKDVTASARENIGKMQKKSFSAALTRAQVKKELSKTASWFGYPKSGG</sequence>
<comment type="caution">
    <text evidence="1">The sequence shown here is derived from an EMBL/GenBank/DDBJ whole genome shotgun (WGS) entry which is preliminary data.</text>
</comment>
<dbReference type="EMBL" id="JAYMGO010000022">
    <property type="protein sequence ID" value="KAL1250911.1"/>
    <property type="molecule type" value="Genomic_DNA"/>
</dbReference>
<dbReference type="Proteomes" id="UP001558613">
    <property type="component" value="Unassembled WGS sequence"/>
</dbReference>